<accession>A0ABN5IMA2</accession>
<dbReference type="Pfam" id="PF16130">
    <property type="entry name" value="DUF4842"/>
    <property type="match status" value="1"/>
</dbReference>
<dbReference type="InterPro" id="IPR032295">
    <property type="entry name" value="DUF4842"/>
</dbReference>
<gene>
    <name evidence="3" type="ORF">C4H11_07850</name>
</gene>
<feature type="domain" description="DUF4842" evidence="2">
    <location>
        <begin position="622"/>
        <end position="808"/>
    </location>
</feature>
<keyword evidence="4" id="KW-1185">Reference proteome</keyword>
<dbReference type="Proteomes" id="UP000238304">
    <property type="component" value="Chromosome"/>
</dbReference>
<organism evidence="3 4">
    <name type="scientific">Bacteroides zoogleoformans</name>
    <dbReference type="NCBI Taxonomy" id="28119"/>
    <lineage>
        <taxon>Bacteria</taxon>
        <taxon>Pseudomonadati</taxon>
        <taxon>Bacteroidota</taxon>
        <taxon>Bacteroidia</taxon>
        <taxon>Bacteroidales</taxon>
        <taxon>Bacteroidaceae</taxon>
        <taxon>Bacteroides</taxon>
    </lineage>
</organism>
<feature type="region of interest" description="Disordered" evidence="1">
    <location>
        <begin position="186"/>
        <end position="209"/>
    </location>
</feature>
<evidence type="ECO:0000256" key="1">
    <source>
        <dbReference type="SAM" id="MobiDB-lite"/>
    </source>
</evidence>
<dbReference type="InterPro" id="IPR031025">
    <property type="entry name" value="LruC_dom"/>
</dbReference>
<sequence length="819" mass="87993">MYWIKPYICRKNVESCIIRSIFNLYPNMKKVKFGLIVWMGAMMLACSPDNDVYNPKSEAAKKNPLQLTTTDDFTWENLQKVGITVKVADQYSATYTYGVEVFDKNPITAKDATLLARGTATGKKDFFASLEIGKGTSTLFVRQTTPTGAKLVKSAVVESSTATVDFNEKYVAGTKAAVTRAKSDYTSLPKTPADSDFPTAAPTDAQTPSGSTISAAGNYMLTSSITKVSGSNVNLYVTGDVKLSFGNDADSFITGSNVNIYILPGAKLTVDARYRWILQAEKTTIYVSEGGQLVKTGEFPEIGLKKNSAIYNRGKVELRLIEASDNAILYNLAKGELKCTGNHNGKLTFFGQSFFINDGTTITDEFNEVRDDRGGNIYNFGTMSVTGKTHISATHPVWVNEGKWTTENFDYAEKAEPVLVINKCRLNVNNKMEVYALFTVDAHGSVVTKDLLMTKGGVNLRSGALFRVDGTAEYKHDGGVFTGVGSEKALLIMNCATTQGAATVSSGQHAHYKGNLVVACNNYVGNVNVTTAGGALLTSDVNNTGVNIPVTECNPGHVETPPAPASVNYQYAVSFSGIYAIEDQWPNFGDYDMNDAVVKLVLTASGNGEAASEAEAKNIPLTKLEVTATFMAVGANNTLGAYVQLDNVASSAVTLASANGVELESGQSKAVLKLNGNIAQLLGGQYVNVSGERSDTRYKTVTGTLSIPAGIRASDISFDKVNFFITVGDASTGRRKEVHLKNFAMTDKGASSGDSFADKYQTADNFVWGICVPGETYAWPNERVSIKDVNESFVNWVTSGGTAGLQWYKGDTSESVSPQ</sequence>
<reference evidence="3 4" key="1">
    <citation type="submission" date="2018-02" db="EMBL/GenBank/DDBJ databases">
        <authorList>
            <person name="Holder M.E."/>
            <person name="Ajami N.J."/>
            <person name="Petrosino J.F."/>
        </authorList>
    </citation>
    <scope>NUCLEOTIDE SEQUENCE [LARGE SCALE GENOMIC DNA]</scope>
    <source>
        <strain evidence="3 4">ATCC 33285</strain>
    </source>
</reference>
<protein>
    <recommendedName>
        <fullName evidence="2">DUF4842 domain-containing protein</fullName>
    </recommendedName>
</protein>
<proteinExistence type="predicted"/>
<name>A0ABN5IMA2_9BACE</name>
<evidence type="ECO:0000313" key="4">
    <source>
        <dbReference type="Proteomes" id="UP000238304"/>
    </source>
</evidence>
<dbReference type="EMBL" id="CP027231">
    <property type="protein sequence ID" value="AVM52858.1"/>
    <property type="molecule type" value="Genomic_DNA"/>
</dbReference>
<dbReference type="NCBIfam" id="TIGR04456">
    <property type="entry name" value="LruC_dom"/>
    <property type="match status" value="1"/>
</dbReference>
<evidence type="ECO:0000313" key="3">
    <source>
        <dbReference type="EMBL" id="AVM52858.1"/>
    </source>
</evidence>
<evidence type="ECO:0000259" key="2">
    <source>
        <dbReference type="Pfam" id="PF16130"/>
    </source>
</evidence>